<dbReference type="EMBL" id="MU150255">
    <property type="protein sequence ID" value="KAF9464292.1"/>
    <property type="molecule type" value="Genomic_DNA"/>
</dbReference>
<reference evidence="1" key="1">
    <citation type="submission" date="2020-11" db="EMBL/GenBank/DDBJ databases">
        <authorList>
            <consortium name="DOE Joint Genome Institute"/>
            <person name="Ahrendt S."/>
            <person name="Riley R."/>
            <person name="Andreopoulos W."/>
            <person name="Labutti K."/>
            <person name="Pangilinan J."/>
            <person name="Ruiz-Duenas F.J."/>
            <person name="Barrasa J.M."/>
            <person name="Sanchez-Garcia M."/>
            <person name="Camarero S."/>
            <person name="Miyauchi S."/>
            <person name="Serrano A."/>
            <person name="Linde D."/>
            <person name="Babiker R."/>
            <person name="Drula E."/>
            <person name="Ayuso-Fernandez I."/>
            <person name="Pacheco R."/>
            <person name="Padilla G."/>
            <person name="Ferreira P."/>
            <person name="Barriuso J."/>
            <person name="Kellner H."/>
            <person name="Castanera R."/>
            <person name="Alfaro M."/>
            <person name="Ramirez L."/>
            <person name="Pisabarro A.G."/>
            <person name="Kuo A."/>
            <person name="Tritt A."/>
            <person name="Lipzen A."/>
            <person name="He G."/>
            <person name="Yan M."/>
            <person name="Ng V."/>
            <person name="Cullen D."/>
            <person name="Martin F."/>
            <person name="Rosso M.-N."/>
            <person name="Henrissat B."/>
            <person name="Hibbett D."/>
            <person name="Martinez A.T."/>
            <person name="Grigoriev I.V."/>
        </authorList>
    </citation>
    <scope>NUCLEOTIDE SEQUENCE</scope>
    <source>
        <strain evidence="1">CBS 247.69</strain>
    </source>
</reference>
<evidence type="ECO:0000313" key="2">
    <source>
        <dbReference type="Proteomes" id="UP000807353"/>
    </source>
</evidence>
<dbReference type="Proteomes" id="UP000807353">
    <property type="component" value="Unassembled WGS sequence"/>
</dbReference>
<protein>
    <submittedName>
        <fullName evidence="1">Uncharacterized protein</fullName>
    </submittedName>
</protein>
<name>A0A9P5Y8W4_9AGAR</name>
<organism evidence="1 2">
    <name type="scientific">Collybia nuda</name>
    <dbReference type="NCBI Taxonomy" id="64659"/>
    <lineage>
        <taxon>Eukaryota</taxon>
        <taxon>Fungi</taxon>
        <taxon>Dikarya</taxon>
        <taxon>Basidiomycota</taxon>
        <taxon>Agaricomycotina</taxon>
        <taxon>Agaricomycetes</taxon>
        <taxon>Agaricomycetidae</taxon>
        <taxon>Agaricales</taxon>
        <taxon>Tricholomatineae</taxon>
        <taxon>Clitocybaceae</taxon>
        <taxon>Collybia</taxon>
    </lineage>
</organism>
<proteinExistence type="predicted"/>
<sequence>MSHASAHVTLLIESAVASKFSACYAIFFRLKCPCSHLRIHHGRWRFCKRKDKNQDTSSLSDSRGLYCRHIRS</sequence>
<dbReference type="AlphaFoldDB" id="A0A9P5Y8W4"/>
<comment type="caution">
    <text evidence="1">The sequence shown here is derived from an EMBL/GenBank/DDBJ whole genome shotgun (WGS) entry which is preliminary data.</text>
</comment>
<evidence type="ECO:0000313" key="1">
    <source>
        <dbReference type="EMBL" id="KAF9464292.1"/>
    </source>
</evidence>
<keyword evidence="2" id="KW-1185">Reference proteome</keyword>
<gene>
    <name evidence="1" type="ORF">BDZ94DRAFT_1256775</name>
</gene>
<accession>A0A9P5Y8W4</accession>